<dbReference type="InterPro" id="IPR030855">
    <property type="entry name" value="Bifunct_BirA"/>
</dbReference>
<organism evidence="4 5">
    <name type="scientific">Petrocella atlantisensis</name>
    <dbReference type="NCBI Taxonomy" id="2173034"/>
    <lineage>
        <taxon>Bacteria</taxon>
        <taxon>Bacillati</taxon>
        <taxon>Bacillota</taxon>
        <taxon>Clostridia</taxon>
        <taxon>Lachnospirales</taxon>
        <taxon>Vallitaleaceae</taxon>
        <taxon>Petrocella</taxon>
    </lineage>
</organism>
<dbReference type="InterPro" id="IPR008988">
    <property type="entry name" value="Transcriptional_repressor_C"/>
</dbReference>
<dbReference type="HAMAP" id="MF_00978">
    <property type="entry name" value="Bifunct_BirA"/>
    <property type="match status" value="1"/>
</dbReference>
<comment type="similarity">
    <text evidence="2">Belongs to the biotin--protein ligase family.</text>
</comment>
<comment type="caution">
    <text evidence="2">Lacks conserved residue(s) required for the propagation of feature annotation.</text>
</comment>
<dbReference type="InterPro" id="IPR036388">
    <property type="entry name" value="WH-like_DNA-bd_sf"/>
</dbReference>
<reference evidence="4 5" key="1">
    <citation type="submission" date="2018-09" db="EMBL/GenBank/DDBJ databases">
        <authorList>
            <person name="Postec A."/>
        </authorList>
    </citation>
    <scope>NUCLEOTIDE SEQUENCE [LARGE SCALE GENOMIC DNA]</scope>
    <source>
        <strain evidence="4">70B-A</strain>
    </source>
</reference>
<keyword evidence="2" id="KW-0092">Biotin</keyword>
<keyword evidence="2" id="KW-0238">DNA-binding</keyword>
<dbReference type="InterPro" id="IPR036390">
    <property type="entry name" value="WH_DNA-bd_sf"/>
</dbReference>
<dbReference type="GO" id="GO:0004077">
    <property type="term" value="F:biotin--[biotin carboxyl-carrier protein] ligase activity"/>
    <property type="evidence" value="ECO:0007669"/>
    <property type="project" value="UniProtKB-UniRule"/>
</dbReference>
<proteinExistence type="inferred from homology"/>
<dbReference type="GO" id="GO:0009249">
    <property type="term" value="P:protein lipoylation"/>
    <property type="evidence" value="ECO:0007669"/>
    <property type="project" value="UniProtKB-ARBA"/>
</dbReference>
<dbReference type="InterPro" id="IPR013196">
    <property type="entry name" value="HTH_11"/>
</dbReference>
<dbReference type="GO" id="GO:0005524">
    <property type="term" value="F:ATP binding"/>
    <property type="evidence" value="ECO:0007669"/>
    <property type="project" value="UniProtKB-UniRule"/>
</dbReference>
<accession>A0A3P7PB50</accession>
<dbReference type="InterPro" id="IPR004408">
    <property type="entry name" value="Biotin_CoA_COase_ligase"/>
</dbReference>
<dbReference type="PANTHER" id="PTHR12835:SF5">
    <property type="entry name" value="BIOTIN--PROTEIN LIGASE"/>
    <property type="match status" value="1"/>
</dbReference>
<comment type="function">
    <text evidence="2">Acts both as a biotin--[acetyl-CoA-carboxylase] ligase and a repressor.</text>
</comment>
<dbReference type="Gene3D" id="3.30.930.10">
    <property type="entry name" value="Bira Bifunctional Protein, Domain 2"/>
    <property type="match status" value="1"/>
</dbReference>
<gene>
    <name evidence="2 4" type="primary">birA</name>
    <name evidence="4" type="ORF">PATL70BA_1518</name>
</gene>
<keyword evidence="2" id="KW-0678">Repressor</keyword>
<evidence type="ECO:0000256" key="1">
    <source>
        <dbReference type="ARBA" id="ARBA00022598"/>
    </source>
</evidence>
<dbReference type="SUPFAM" id="SSF46785">
    <property type="entry name" value="Winged helix' DNA-binding domain"/>
    <property type="match status" value="1"/>
</dbReference>
<dbReference type="KEGG" id="cbar:PATL70BA_1518"/>
<dbReference type="PROSITE" id="PS51733">
    <property type="entry name" value="BPL_LPL_CATALYTIC"/>
    <property type="match status" value="1"/>
</dbReference>
<dbReference type="CDD" id="cd16442">
    <property type="entry name" value="BPL"/>
    <property type="match status" value="1"/>
</dbReference>
<dbReference type="Pfam" id="PF08279">
    <property type="entry name" value="HTH_11"/>
    <property type="match status" value="1"/>
</dbReference>
<dbReference type="EC" id="6.3.4.15" evidence="2"/>
<dbReference type="EMBL" id="LR130778">
    <property type="protein sequence ID" value="VDN47403.1"/>
    <property type="molecule type" value="Genomic_DNA"/>
</dbReference>
<keyword evidence="2" id="KW-0547">Nucleotide-binding</keyword>
<keyword evidence="1 2" id="KW-0436">Ligase</keyword>
<dbReference type="GO" id="GO:0006355">
    <property type="term" value="P:regulation of DNA-templated transcription"/>
    <property type="evidence" value="ECO:0007669"/>
    <property type="project" value="UniProtKB-UniRule"/>
</dbReference>
<dbReference type="NCBIfam" id="TIGR00121">
    <property type="entry name" value="birA_ligase"/>
    <property type="match status" value="1"/>
</dbReference>
<evidence type="ECO:0000313" key="5">
    <source>
        <dbReference type="Proteomes" id="UP000279029"/>
    </source>
</evidence>
<keyword evidence="2" id="KW-0067">ATP-binding</keyword>
<feature type="domain" description="BPL/LPL catalytic" evidence="3">
    <location>
        <begin position="75"/>
        <end position="255"/>
    </location>
</feature>
<dbReference type="AlphaFoldDB" id="A0A3P7PB50"/>
<dbReference type="GO" id="GO:0016740">
    <property type="term" value="F:transferase activity"/>
    <property type="evidence" value="ECO:0007669"/>
    <property type="project" value="UniProtKB-ARBA"/>
</dbReference>
<evidence type="ECO:0000313" key="4">
    <source>
        <dbReference type="EMBL" id="VDN47403.1"/>
    </source>
</evidence>
<dbReference type="GO" id="GO:0003677">
    <property type="term" value="F:DNA binding"/>
    <property type="evidence" value="ECO:0007669"/>
    <property type="project" value="UniProtKB-UniRule"/>
</dbReference>
<dbReference type="GO" id="GO:0005737">
    <property type="term" value="C:cytoplasm"/>
    <property type="evidence" value="ECO:0007669"/>
    <property type="project" value="TreeGrafter"/>
</dbReference>
<keyword evidence="2" id="KW-0805">Transcription regulation</keyword>
<keyword evidence="2" id="KW-0804">Transcription</keyword>
<keyword evidence="5" id="KW-1185">Reference proteome</keyword>
<feature type="binding site" evidence="2">
    <location>
        <begin position="89"/>
        <end position="91"/>
    </location>
    <ligand>
        <name>biotin</name>
        <dbReference type="ChEBI" id="CHEBI:57586"/>
    </ligand>
</feature>
<evidence type="ECO:0000256" key="2">
    <source>
        <dbReference type="HAMAP-Rule" id="MF_00978"/>
    </source>
</evidence>
<feature type="binding site" evidence="2">
    <location>
        <position position="113"/>
    </location>
    <ligand>
        <name>biotin</name>
        <dbReference type="ChEBI" id="CHEBI:57586"/>
    </ligand>
</feature>
<dbReference type="SUPFAM" id="SSF55681">
    <property type="entry name" value="Class II aaRS and biotin synthetases"/>
    <property type="match status" value="1"/>
</dbReference>
<dbReference type="RefSeq" id="WP_125136720.1">
    <property type="nucleotide sequence ID" value="NZ_LR130778.1"/>
</dbReference>
<dbReference type="OrthoDB" id="9807064at2"/>
<dbReference type="InterPro" id="IPR045864">
    <property type="entry name" value="aa-tRNA-synth_II/BPL/LPL"/>
</dbReference>
<dbReference type="PANTHER" id="PTHR12835">
    <property type="entry name" value="BIOTIN PROTEIN LIGASE"/>
    <property type="match status" value="1"/>
</dbReference>
<feature type="DNA-binding region" description="H-T-H motif" evidence="2">
    <location>
        <begin position="18"/>
        <end position="37"/>
    </location>
</feature>
<dbReference type="InterPro" id="IPR004143">
    <property type="entry name" value="BPL_LPL_catalytic"/>
</dbReference>
<evidence type="ECO:0000259" key="3">
    <source>
        <dbReference type="PROSITE" id="PS51733"/>
    </source>
</evidence>
<name>A0A3P7PB50_9FIRM</name>
<dbReference type="Gene3D" id="1.10.10.10">
    <property type="entry name" value="Winged helix-like DNA-binding domain superfamily/Winged helix DNA-binding domain"/>
    <property type="match status" value="1"/>
</dbReference>
<dbReference type="Proteomes" id="UP000279029">
    <property type="component" value="Chromosome"/>
</dbReference>
<feature type="binding site" evidence="2">
    <location>
        <position position="184"/>
    </location>
    <ligand>
        <name>biotin</name>
        <dbReference type="ChEBI" id="CHEBI:57586"/>
    </ligand>
</feature>
<dbReference type="Pfam" id="PF03099">
    <property type="entry name" value="BPL_LplA_LipB"/>
    <property type="match status" value="1"/>
</dbReference>
<dbReference type="SUPFAM" id="SSF50037">
    <property type="entry name" value="C-terminal domain of transcriptional repressors"/>
    <property type="match status" value="1"/>
</dbReference>
<protein>
    <recommendedName>
        <fullName evidence="2">Bifunctional ligase/repressor BirA</fullName>
    </recommendedName>
    <alternativeName>
        <fullName evidence="2">Biotin--[acetyl-CoA-carboxylase] ligase</fullName>
        <ecNumber evidence="2">6.3.4.15</ecNumber>
    </alternativeName>
    <alternativeName>
        <fullName evidence="2">Biotin--protein ligase</fullName>
    </alternativeName>
    <alternativeName>
        <fullName evidence="2">Biotin-[acetyl-CoA carboxylase] synthetase</fullName>
    </alternativeName>
</protein>
<dbReference type="Gene3D" id="2.30.30.100">
    <property type="match status" value="1"/>
</dbReference>
<comment type="catalytic activity">
    <reaction evidence="2">
        <text>biotin + L-lysyl-[protein] + ATP = N(6)-biotinyl-L-lysyl-[protein] + AMP + diphosphate + H(+)</text>
        <dbReference type="Rhea" id="RHEA:11756"/>
        <dbReference type="Rhea" id="RHEA-COMP:9752"/>
        <dbReference type="Rhea" id="RHEA-COMP:10505"/>
        <dbReference type="ChEBI" id="CHEBI:15378"/>
        <dbReference type="ChEBI" id="CHEBI:29969"/>
        <dbReference type="ChEBI" id="CHEBI:30616"/>
        <dbReference type="ChEBI" id="CHEBI:33019"/>
        <dbReference type="ChEBI" id="CHEBI:57586"/>
        <dbReference type="ChEBI" id="CHEBI:83144"/>
        <dbReference type="ChEBI" id="CHEBI:456215"/>
        <dbReference type="EC" id="6.3.4.15"/>
    </reaction>
</comment>
<sequence>MKDEILKVLMTTKEYVSGAGLSETLGVSRTAIWKAIHKLKDEGYEIEAVPNRGYRLLIETTNLVETAIRLHLSKASRFTTIKIYETVDSTNSEAKRLKVNKSMNEGLIIAKEQTAGKGRRGKNWTSVKDEGIWASLVLVPDIAPTIASMLTLIAGMSAAMAIEDRTGLEVGIKWPNDLVISGKKVCGILTEMSTEADYINHVVVGIGINVNQTFFEEPLEAIATSLKIELGREVNRVEILTTFLNHFETLYEKFLKIMDLSFMIDKYNSMCVNVDQELRIIEHGATKQATGIKVTDQGGLMVRNKEGNTEIIYAGDVSIRGINGYV</sequence>